<evidence type="ECO:0000256" key="2">
    <source>
        <dbReference type="ARBA" id="ARBA00022723"/>
    </source>
</evidence>
<reference evidence="9 10" key="1">
    <citation type="submission" date="2019-01" db="EMBL/GenBank/DDBJ databases">
        <title>Sequencing of cultivated peanut Arachis hypogaea provides insights into genome evolution and oil improvement.</title>
        <authorList>
            <person name="Chen X."/>
        </authorList>
    </citation>
    <scope>NUCLEOTIDE SEQUENCE [LARGE SCALE GENOMIC DNA]</scope>
    <source>
        <strain evidence="10">cv. Fuhuasheng</strain>
        <tissue evidence="9">Leaves</tissue>
    </source>
</reference>
<dbReference type="PANTHER" id="PTHR31973:SF187">
    <property type="entry name" value="MUTATOR TRANSPOSASE MUDRA PROTEIN"/>
    <property type="match status" value="1"/>
</dbReference>
<feature type="compositionally biased region" description="Polar residues" evidence="7">
    <location>
        <begin position="607"/>
        <end position="628"/>
    </location>
</feature>
<feature type="compositionally biased region" description="Polar residues" evidence="7">
    <location>
        <begin position="663"/>
        <end position="675"/>
    </location>
</feature>
<evidence type="ECO:0000256" key="7">
    <source>
        <dbReference type="SAM" id="MobiDB-lite"/>
    </source>
</evidence>
<keyword evidence="6" id="KW-0233">DNA recombination</keyword>
<feature type="compositionally biased region" description="Polar residues" evidence="7">
    <location>
        <begin position="540"/>
        <end position="553"/>
    </location>
</feature>
<evidence type="ECO:0000259" key="8">
    <source>
        <dbReference type="SMART" id="SM00575"/>
    </source>
</evidence>
<keyword evidence="4" id="KW-0862">Zinc</keyword>
<dbReference type="InterPro" id="IPR006564">
    <property type="entry name" value="Znf_PMZ"/>
</dbReference>
<feature type="compositionally biased region" description="Polar residues" evidence="7">
    <location>
        <begin position="683"/>
        <end position="693"/>
    </location>
</feature>
<dbReference type="GO" id="GO:0008270">
    <property type="term" value="F:zinc ion binding"/>
    <property type="evidence" value="ECO:0007669"/>
    <property type="project" value="UniProtKB-KW"/>
</dbReference>
<evidence type="ECO:0000256" key="5">
    <source>
        <dbReference type="ARBA" id="ARBA00023125"/>
    </source>
</evidence>
<dbReference type="Proteomes" id="UP000289738">
    <property type="component" value="Chromosome B10"/>
</dbReference>
<dbReference type="InterPro" id="IPR018289">
    <property type="entry name" value="MULE_transposase_dom"/>
</dbReference>
<dbReference type="PANTHER" id="PTHR31973">
    <property type="entry name" value="POLYPROTEIN, PUTATIVE-RELATED"/>
    <property type="match status" value="1"/>
</dbReference>
<evidence type="ECO:0000256" key="6">
    <source>
        <dbReference type="ARBA" id="ARBA00023172"/>
    </source>
</evidence>
<feature type="compositionally biased region" description="Polar residues" evidence="7">
    <location>
        <begin position="641"/>
        <end position="653"/>
    </location>
</feature>
<evidence type="ECO:0000313" key="10">
    <source>
        <dbReference type="Proteomes" id="UP000289738"/>
    </source>
</evidence>
<evidence type="ECO:0000256" key="4">
    <source>
        <dbReference type="ARBA" id="ARBA00022833"/>
    </source>
</evidence>
<proteinExistence type="predicted"/>
<keyword evidence="5" id="KW-0238">DNA-binding</keyword>
<evidence type="ECO:0000256" key="1">
    <source>
        <dbReference type="ARBA" id="ARBA00022578"/>
    </source>
</evidence>
<evidence type="ECO:0000313" key="9">
    <source>
        <dbReference type="EMBL" id="RYQ83640.1"/>
    </source>
</evidence>
<dbReference type="STRING" id="3818.A0A444X1U2"/>
<keyword evidence="10" id="KW-1185">Reference proteome</keyword>
<dbReference type="GO" id="GO:0004803">
    <property type="term" value="F:transposase activity"/>
    <property type="evidence" value="ECO:0007669"/>
    <property type="project" value="InterPro"/>
</dbReference>
<feature type="region of interest" description="Disordered" evidence="7">
    <location>
        <begin position="505"/>
        <end position="708"/>
    </location>
</feature>
<dbReference type="GO" id="GO:0006313">
    <property type="term" value="P:DNA transposition"/>
    <property type="evidence" value="ECO:0007669"/>
    <property type="project" value="InterPro"/>
</dbReference>
<dbReference type="PROSITE" id="PS01007">
    <property type="entry name" value="TRANSPOSASE_MUTATOR"/>
    <property type="match status" value="1"/>
</dbReference>
<evidence type="ECO:0000256" key="3">
    <source>
        <dbReference type="ARBA" id="ARBA00022771"/>
    </source>
</evidence>
<protein>
    <recommendedName>
        <fullName evidence="8">Zinc finger PMZ-type domain-containing protein</fullName>
    </recommendedName>
</protein>
<feature type="compositionally biased region" description="Basic residues" evidence="7">
    <location>
        <begin position="519"/>
        <end position="530"/>
    </location>
</feature>
<comment type="caution">
    <text evidence="9">The sequence shown here is derived from an EMBL/GenBank/DDBJ whole genome shotgun (WGS) entry which is preliminary data.</text>
</comment>
<dbReference type="GO" id="GO:0003677">
    <property type="term" value="F:DNA binding"/>
    <property type="evidence" value="ECO:0007669"/>
    <property type="project" value="UniProtKB-KW"/>
</dbReference>
<organism evidence="9 10">
    <name type="scientific">Arachis hypogaea</name>
    <name type="common">Peanut</name>
    <dbReference type="NCBI Taxonomy" id="3818"/>
    <lineage>
        <taxon>Eukaryota</taxon>
        <taxon>Viridiplantae</taxon>
        <taxon>Streptophyta</taxon>
        <taxon>Embryophyta</taxon>
        <taxon>Tracheophyta</taxon>
        <taxon>Spermatophyta</taxon>
        <taxon>Magnoliopsida</taxon>
        <taxon>eudicotyledons</taxon>
        <taxon>Gunneridae</taxon>
        <taxon>Pentapetalae</taxon>
        <taxon>rosids</taxon>
        <taxon>fabids</taxon>
        <taxon>Fabales</taxon>
        <taxon>Fabaceae</taxon>
        <taxon>Papilionoideae</taxon>
        <taxon>50 kb inversion clade</taxon>
        <taxon>dalbergioids sensu lato</taxon>
        <taxon>Dalbergieae</taxon>
        <taxon>Pterocarpus clade</taxon>
        <taxon>Arachis</taxon>
    </lineage>
</organism>
<gene>
    <name evidence="9" type="ORF">Ahy_B10g102395</name>
</gene>
<feature type="compositionally biased region" description="Polar residues" evidence="7">
    <location>
        <begin position="589"/>
        <end position="600"/>
    </location>
</feature>
<feature type="domain" description="Zinc finger PMZ-type" evidence="8">
    <location>
        <begin position="446"/>
        <end position="473"/>
    </location>
</feature>
<name>A0A444X1U2_ARAHY</name>
<dbReference type="EMBL" id="SDMP01000020">
    <property type="protein sequence ID" value="RYQ83640.1"/>
    <property type="molecule type" value="Genomic_DNA"/>
</dbReference>
<sequence length="728" mass="83098">MSSYKWEVGTLYASRQEFKETVLAYAVHTARSIKFKKCDLVRVRAVCQKDCPFWLYAHKVGDESTWQLRSLNLQHTCMQTHRVGILHTKWLGAQFKKKVESNPRIKIRELQAKAHKKWNVTVTKSMAAKSKQEALKILRANPGSSVSLKVTRSPDFAQEVQNPELMNYCVFQRLYVCFNACKKSFQHVRPFISLDGCFLKTPQGSQLLTAIGRDPNDQILPIAYAVVEAETKDSWVWFLRHLSEDLGADKIGRCTFMSDQQKGLLPALEEVIPGVDNRYCVRHLYNNFRKKFPGLELKNQMWRCAKSTHWKDWEKEMKVMRLKNEDAFRHLNSIPPRFWSRSRFSFYSKCDSLVNNMSESFNAVIVEAREKPIVTMLEDIRVYIMTRWAANRAKIQVYQGNIMPMIMKKLEKRVKDSRDWRPFWSAASKYEVMCGLDKFVVDLAACECSCRRWQMSGLPCPYAISCITFKGLDLESFVDDHYKKDAYLRCYQEVIHPLNGPDLWERSQYDDVMPPPYRKPSHRPVKKRKRGPGDDDNRSQTHLSRRGQTQRCSNCGALGHKKSGCTKPKKKVQPPSQQAAKGPRRCTKVASSQPPGQTVQRGRLSKKSCSQPSPATSHSNTATTQPSKPVTRPRKMAVRPTDNSSKPKIQTKNVAGPAPPQSNPKAPSSQSLPQKSSAAASSTGKKPSHSQPIQRKRRFSVIQTGAPHIPVQKLKLMAKLPPSAWGNL</sequence>
<dbReference type="AlphaFoldDB" id="A0A444X1U2"/>
<dbReference type="InterPro" id="IPR007527">
    <property type="entry name" value="Znf_SWIM"/>
</dbReference>
<dbReference type="Pfam" id="PF04434">
    <property type="entry name" value="SWIM"/>
    <property type="match status" value="1"/>
</dbReference>
<feature type="compositionally biased region" description="Basic residues" evidence="7">
    <location>
        <begin position="559"/>
        <end position="572"/>
    </location>
</feature>
<dbReference type="Pfam" id="PF10551">
    <property type="entry name" value="MULE"/>
    <property type="match status" value="1"/>
</dbReference>
<keyword evidence="3" id="KW-0863">Zinc-finger</keyword>
<dbReference type="SMART" id="SM00575">
    <property type="entry name" value="ZnF_PMZ"/>
    <property type="match status" value="1"/>
</dbReference>
<accession>A0A444X1U2</accession>
<dbReference type="InterPro" id="IPR001207">
    <property type="entry name" value="Transposase_mutator"/>
</dbReference>
<keyword evidence="1" id="KW-0815">Transposition</keyword>
<keyword evidence="2" id="KW-0479">Metal-binding</keyword>